<feature type="compositionally biased region" description="Basic and acidic residues" evidence="4">
    <location>
        <begin position="2171"/>
        <end position="2181"/>
    </location>
</feature>
<feature type="compositionally biased region" description="Basic and acidic residues" evidence="4">
    <location>
        <begin position="2696"/>
        <end position="2710"/>
    </location>
</feature>
<feature type="region of interest" description="Disordered" evidence="4">
    <location>
        <begin position="2140"/>
        <end position="2232"/>
    </location>
</feature>
<feature type="region of interest" description="Disordered" evidence="4">
    <location>
        <begin position="556"/>
        <end position="577"/>
    </location>
</feature>
<dbReference type="RefSeq" id="XP_005182480.2">
    <property type="nucleotide sequence ID" value="XM_005182423.4"/>
</dbReference>
<organism evidence="5">
    <name type="scientific">Musca domestica</name>
    <name type="common">House fly</name>
    <dbReference type="NCBI Taxonomy" id="7370"/>
    <lineage>
        <taxon>Eukaryota</taxon>
        <taxon>Metazoa</taxon>
        <taxon>Ecdysozoa</taxon>
        <taxon>Arthropoda</taxon>
        <taxon>Hexapoda</taxon>
        <taxon>Insecta</taxon>
        <taxon>Pterygota</taxon>
        <taxon>Neoptera</taxon>
        <taxon>Endopterygota</taxon>
        <taxon>Diptera</taxon>
        <taxon>Brachycera</taxon>
        <taxon>Muscomorpha</taxon>
        <taxon>Muscoidea</taxon>
        <taxon>Muscidae</taxon>
        <taxon>Musca</taxon>
    </lineage>
</organism>
<evidence type="ECO:0000256" key="4">
    <source>
        <dbReference type="SAM" id="MobiDB-lite"/>
    </source>
</evidence>
<feature type="compositionally biased region" description="Basic and acidic residues" evidence="4">
    <location>
        <begin position="80"/>
        <end position="97"/>
    </location>
</feature>
<protein>
    <submittedName>
        <fullName evidence="5">Uncharacterized protein</fullName>
    </submittedName>
</protein>
<dbReference type="OrthoDB" id="4703at2759"/>
<feature type="compositionally biased region" description="Basic and acidic residues" evidence="4">
    <location>
        <begin position="2506"/>
        <end position="2516"/>
    </location>
</feature>
<feature type="compositionally biased region" description="Basic and acidic residues" evidence="4">
    <location>
        <begin position="2665"/>
        <end position="2675"/>
    </location>
</feature>
<feature type="region of interest" description="Disordered" evidence="4">
    <location>
        <begin position="2985"/>
        <end position="3058"/>
    </location>
</feature>
<feature type="region of interest" description="Disordered" evidence="4">
    <location>
        <begin position="1"/>
        <end position="149"/>
    </location>
</feature>
<feature type="compositionally biased region" description="Polar residues" evidence="4">
    <location>
        <begin position="1880"/>
        <end position="1896"/>
    </location>
</feature>
<feature type="region of interest" description="Disordered" evidence="4">
    <location>
        <begin position="2505"/>
        <end position="2971"/>
    </location>
</feature>
<feature type="compositionally biased region" description="Polar residues" evidence="4">
    <location>
        <begin position="1756"/>
        <end position="1769"/>
    </location>
</feature>
<dbReference type="GO" id="GO:0005634">
    <property type="term" value="C:nucleus"/>
    <property type="evidence" value="ECO:0007669"/>
    <property type="project" value="UniProtKB-SubCell"/>
</dbReference>
<feature type="compositionally biased region" description="Basic and acidic residues" evidence="4">
    <location>
        <begin position="1401"/>
        <end position="1416"/>
    </location>
</feature>
<feature type="region of interest" description="Disordered" evidence="4">
    <location>
        <begin position="490"/>
        <end position="514"/>
    </location>
</feature>
<feature type="compositionally biased region" description="Polar residues" evidence="4">
    <location>
        <begin position="2619"/>
        <end position="2635"/>
    </location>
</feature>
<evidence type="ECO:0000256" key="3">
    <source>
        <dbReference type="ARBA" id="ARBA00023242"/>
    </source>
</evidence>
<feature type="compositionally biased region" description="Acidic residues" evidence="4">
    <location>
        <begin position="2676"/>
        <end position="2695"/>
    </location>
</feature>
<feature type="compositionally biased region" description="Polar residues" evidence="4">
    <location>
        <begin position="2593"/>
        <end position="2603"/>
    </location>
</feature>
<feature type="compositionally biased region" description="Basic and acidic residues" evidence="4">
    <location>
        <begin position="2083"/>
        <end position="2105"/>
    </location>
</feature>
<feature type="compositionally biased region" description="Polar residues" evidence="4">
    <location>
        <begin position="2742"/>
        <end position="2752"/>
    </location>
</feature>
<dbReference type="VEuPathDB" id="VectorBase:MDOMA2_010067"/>
<accession>A0A1I8MIL4</accession>
<feature type="compositionally biased region" description="Low complexity" evidence="4">
    <location>
        <begin position="1590"/>
        <end position="1602"/>
    </location>
</feature>
<dbReference type="PANTHER" id="PTHR15052">
    <property type="entry name" value="RNA POLYMERASE III TRANSCRIPTION INITIATION FACTOR COMPLEX SUBUNIT"/>
    <property type="match status" value="1"/>
</dbReference>
<feature type="compositionally biased region" description="Basic and acidic residues" evidence="4">
    <location>
        <begin position="2526"/>
        <end position="2537"/>
    </location>
</feature>
<feature type="compositionally biased region" description="Low complexity" evidence="4">
    <location>
        <begin position="564"/>
        <end position="577"/>
    </location>
</feature>
<feature type="region of interest" description="Disordered" evidence="4">
    <location>
        <begin position="270"/>
        <end position="305"/>
    </location>
</feature>
<feature type="region of interest" description="Disordered" evidence="4">
    <location>
        <begin position="1829"/>
        <end position="1950"/>
    </location>
</feature>
<feature type="compositionally biased region" description="Polar residues" evidence="4">
    <location>
        <begin position="2182"/>
        <end position="2191"/>
    </location>
</feature>
<feature type="compositionally biased region" description="Polar residues" evidence="4">
    <location>
        <begin position="1616"/>
        <end position="1630"/>
    </location>
</feature>
<feature type="compositionally biased region" description="Polar residues" evidence="4">
    <location>
        <begin position="2106"/>
        <end position="2117"/>
    </location>
</feature>
<feature type="region of interest" description="Disordered" evidence="4">
    <location>
        <begin position="789"/>
        <end position="832"/>
    </location>
</feature>
<feature type="compositionally biased region" description="Polar residues" evidence="4">
    <location>
        <begin position="1546"/>
        <end position="1575"/>
    </location>
</feature>
<feature type="compositionally biased region" description="Polar residues" evidence="4">
    <location>
        <begin position="2930"/>
        <end position="2959"/>
    </location>
</feature>
<feature type="compositionally biased region" description="Polar residues" evidence="4">
    <location>
        <begin position="380"/>
        <end position="393"/>
    </location>
</feature>
<feature type="compositionally biased region" description="Polar residues" evidence="4">
    <location>
        <begin position="2850"/>
        <end position="2863"/>
    </location>
</feature>
<feature type="compositionally biased region" description="Polar residues" evidence="4">
    <location>
        <begin position="2760"/>
        <end position="2772"/>
    </location>
</feature>
<dbReference type="eggNOG" id="KOG1721">
    <property type="taxonomic scope" value="Eukaryota"/>
</dbReference>
<feature type="compositionally biased region" description="Basic and acidic residues" evidence="4">
    <location>
        <begin position="1424"/>
        <end position="1433"/>
    </location>
</feature>
<dbReference type="PANTHER" id="PTHR15052:SF2">
    <property type="entry name" value="GENERAL TRANSCRIPTION FACTOR 3C POLYPEPTIDE 2"/>
    <property type="match status" value="1"/>
</dbReference>
<feature type="compositionally biased region" description="Polar residues" evidence="4">
    <location>
        <begin position="33"/>
        <end position="43"/>
    </location>
</feature>
<feature type="region of interest" description="Disordered" evidence="4">
    <location>
        <begin position="2083"/>
        <end position="2121"/>
    </location>
</feature>
<dbReference type="InterPro" id="IPR052416">
    <property type="entry name" value="GTF3C_component"/>
</dbReference>
<feature type="compositionally biased region" description="Basic residues" evidence="4">
    <location>
        <begin position="2961"/>
        <end position="2970"/>
    </location>
</feature>
<feature type="region of interest" description="Disordered" evidence="4">
    <location>
        <begin position="1398"/>
        <end position="1653"/>
    </location>
</feature>
<dbReference type="InterPro" id="IPR036322">
    <property type="entry name" value="WD40_repeat_dom_sf"/>
</dbReference>
<keyword evidence="3" id="KW-0539">Nucleus</keyword>
<feature type="compositionally biased region" description="Basic and acidic residues" evidence="4">
    <location>
        <begin position="2804"/>
        <end position="2828"/>
    </location>
</feature>
<feature type="region of interest" description="Disordered" evidence="4">
    <location>
        <begin position="2246"/>
        <end position="2267"/>
    </location>
</feature>
<dbReference type="SUPFAM" id="SSF50978">
    <property type="entry name" value="WD40 repeat-like"/>
    <property type="match status" value="1"/>
</dbReference>
<feature type="region of interest" description="Disordered" evidence="4">
    <location>
        <begin position="373"/>
        <end position="405"/>
    </location>
</feature>
<feature type="compositionally biased region" description="Polar residues" evidence="4">
    <location>
        <begin position="1829"/>
        <end position="1865"/>
    </location>
</feature>
<feature type="region of interest" description="Disordered" evidence="4">
    <location>
        <begin position="1747"/>
        <end position="1805"/>
    </location>
</feature>
<feature type="compositionally biased region" description="Pro residues" evidence="4">
    <location>
        <begin position="493"/>
        <end position="502"/>
    </location>
</feature>
<feature type="compositionally biased region" description="Polar residues" evidence="4">
    <location>
        <begin position="2150"/>
        <end position="2164"/>
    </location>
</feature>
<feature type="compositionally biased region" description="Polar residues" evidence="4">
    <location>
        <begin position="1911"/>
        <end position="1925"/>
    </location>
</feature>
<dbReference type="EnsemblMetazoa" id="MDOA005268-RA">
    <property type="protein sequence ID" value="MDOA005268-PA"/>
    <property type="gene ID" value="MDOA005268"/>
</dbReference>
<feature type="compositionally biased region" description="Acidic residues" evidence="4">
    <location>
        <begin position="3370"/>
        <end position="3393"/>
    </location>
</feature>
<dbReference type="VEuPathDB" id="VectorBase:MDOA005268"/>
<comment type="subcellular location">
    <subcellularLocation>
        <location evidence="1">Nucleus</location>
    </subcellularLocation>
</comment>
<evidence type="ECO:0000313" key="5">
    <source>
        <dbReference type="EnsemblMetazoa" id="MDOA005268-PA"/>
    </source>
</evidence>
<feature type="region of interest" description="Disordered" evidence="4">
    <location>
        <begin position="2335"/>
        <end position="2484"/>
    </location>
</feature>
<feature type="compositionally biased region" description="Pro residues" evidence="4">
    <location>
        <begin position="278"/>
        <end position="290"/>
    </location>
</feature>
<feature type="region of interest" description="Disordered" evidence="4">
    <location>
        <begin position="1340"/>
        <end position="1367"/>
    </location>
</feature>
<feature type="region of interest" description="Disordered" evidence="4">
    <location>
        <begin position="319"/>
        <end position="350"/>
    </location>
</feature>
<dbReference type="STRING" id="7370.A0A1I8MIL4"/>
<feature type="compositionally biased region" description="Basic residues" evidence="4">
    <location>
        <begin position="2876"/>
        <end position="2885"/>
    </location>
</feature>
<evidence type="ECO:0000256" key="2">
    <source>
        <dbReference type="ARBA" id="ARBA00023163"/>
    </source>
</evidence>
<feature type="region of interest" description="Disordered" evidence="4">
    <location>
        <begin position="3353"/>
        <end position="3409"/>
    </location>
</feature>
<feature type="compositionally biased region" description="Basic and acidic residues" evidence="4">
    <location>
        <begin position="2419"/>
        <end position="2437"/>
    </location>
</feature>
<gene>
    <name evidence="5" type="primary">101888303</name>
</gene>
<feature type="compositionally biased region" description="Basic and acidic residues" evidence="4">
    <location>
        <begin position="2604"/>
        <end position="2618"/>
    </location>
</feature>
<evidence type="ECO:0000256" key="1">
    <source>
        <dbReference type="ARBA" id="ARBA00004123"/>
    </source>
</evidence>
<feature type="compositionally biased region" description="Basic and acidic residues" evidence="4">
    <location>
        <begin position="1770"/>
        <end position="1793"/>
    </location>
</feature>
<dbReference type="GO" id="GO:0000127">
    <property type="term" value="C:transcription factor TFIIIC complex"/>
    <property type="evidence" value="ECO:0007669"/>
    <property type="project" value="TreeGrafter"/>
</dbReference>
<feature type="compositionally biased region" description="Polar residues" evidence="4">
    <location>
        <begin position="102"/>
        <end position="122"/>
    </location>
</feature>
<feature type="compositionally biased region" description="Basic and acidic residues" evidence="4">
    <location>
        <begin position="2389"/>
        <end position="2408"/>
    </location>
</feature>
<feature type="compositionally biased region" description="Low complexity" evidence="4">
    <location>
        <begin position="130"/>
        <end position="149"/>
    </location>
</feature>
<feature type="compositionally biased region" description="Polar residues" evidence="4">
    <location>
        <begin position="1349"/>
        <end position="1367"/>
    </location>
</feature>
<dbReference type="KEGG" id="mde:101888303"/>
<name>A0A1I8MIL4_MUSDO</name>
<proteinExistence type="predicted"/>
<sequence>MSSSHPPSEGNVPSATAESAPPTPLPTKPSTSNEVNGNSSIPPKSTGDAAGETAINETSKPITKATNPMGDGRRLIRTIRPIDVRKLQQSGLDRKIAEALSKQKQATKLNTKPTATTQQSLPTKPLPTINSSPSSASNVPSNNVNSVKKLPTASGVSTASTASAPSKAAHPTVHMPVKNAAAALKSPSAQPKSTNVKPIIPPKITITAPETTSPSHEVTKLPTTNDLTPEQRMKHVKSLLHQKLMQRQNSSPPTFYVNEKGQKQYAHLKPPSNVMQQSPPPLQPPAPQTIPNPATTPSTPPSRIFTKNSKQLLQNSDVERRHDQQFAGDPKVPINNGTQHVKARSNAAAPPQHYAISHDNQWGSTPNLYQKSGAFLPYSAPSSSGNQSRNPSLPNHGGDESPFNIYSHINPPASHNLNMTQHNFKLNNHNRQQPSDQWREIFQDNYNRNANHIPYLPTTAAQHLPSIQLHKSMSYPNLNQAPLTTLANKNYGTPPPPAPPPLSVSAMADHSTPESEMPNIPYNNNPNIMIKPLNANNKNLLTSPYIFNKNFQGHALQHSTPSNKLPTKPKTPQKSPQDIARKLDFDGQTKPPTTIAKPQYYTAPNVPQISGGGDCDIPKASVKPVHTQISMVKQSEASPASIAKQRIVVPDVSPLKTPFPTANVPQEAPLPNIDIFKKPYPSPNQSYYQMLTHNNVMEPPTTSYHLANNTSDAEEAAAESVANTTSTVSVPFNNSLAPNSLIVLENKVLSQDEMIDLTALRLSTSKFDAPQRFARPHKPIPEVVIKQENPDDFPAAESTSSSPKIHDSAEQTSVTAASPPLIQPLNSQNPNQKGMVLISSRQNKKIIVNASKLQLPPEKIADLAKIIAQRAVNKASNTSDQTGKISGGERQLQIGKTTGEDLKPKTIAGQKVYLIVRKNTTPQKSDENTATTPAIVSFTNKQVPLQKQNFNTPYQPQPTLNHESCQETMPSKSTKLSYTPTKYLKPAVEIVDEPMDEDDEEANFSAVDFIASLANNNPITEETQLELSPEELNLNASCAMNLSPLRIPNAASPRRRHASTSQFTTPGAEDVISPRRVRTNSHMDIGKVVNMNSDDEYNSSYVPMVDTIIIESSKGRDVLRKSVDNGEKDSRQTPNYRLGVDPTSMWQSINTIGERGKKSSSPKVTSTMSPQEELKQYLKARLPQIKIVSPSKLSPIKKDMSMPRDINFKVLNMAEDSVEDLNRNMNSVESAKEHIGNLNEKLPVESSRHISGIGTPTKDLKISDILSASHSDGEDQIRKILMGTSVRKKKETTTTSIDVKEISVPNKEERVLSKRDSMAMENTLPTSELMINTPMETEISVPNREEKPQQQMTTDETPANKNDNQNSAKNFEQTLSNNEKNITSSEAATDNETLSETYNSHLEKDNESSKEKEAEPITKTLNISDKDEDKSKSGEPNSIVSKRISRFKKGKINLVQRNKPTAPTVGPRKPNKEMATTNNAAVTAKENAEQKLKDTAISSDSIKTKGDIGIQQNKEIEPNSVGTNAGSIKIAGENDIETKGEDPLTTKASSSEQKGEQISNAVEITSGSLNITENCRTAKKGEKEIEEASSAEPSAEAISNAAGNSLEENDPKIGGTASTLNESALTTSGLENREPLENLTEDSSAQEKRKPKETAIVSMQITGENQNNAGGKTVQETENPAIAENNLEENTIASLDKECPSASVEVKDCEKATKQGLIETGNEMDINMTKNVFGDQDENNKLMETSQSVNREDIDSSTSALPEVQTNHVNETEAVLKTHQDVNKTKSPKDDNQVGKSVFETPDGSEIINATQECNEDINAENSILFEDPTNQVLKESPEAQSLSKASSIGTATISTNEDTGPQSIFKSSVVFKSSEKPTFPTSDEANTDGSTQPLSKDSENLLVPMEKIENSGTENSNAKPLETNTEAHSKNYENVPLSSQGERPDTSIPEVSKITEEISITESLSLDSNSKNENNDTCQSIETTLKPPILTENIPNQAGNIGSVGANDDVNQNKRCTEGNMTDNNTTTIKAIESKNQAPESSDGENICQMPEDISSGSGIEGAQNKANVEVDINNSLEICRENQDLDETRETRKAFDESRETGKSLENNPSSSQISDGEEIRLKPLNVEQIKETIEVVMNESPHDSLSDNHLGSEQNSFEANNSSSVDKAAAKKSLDAKHSNSQNCNKTSTTREMRKSIKQLMMKSLAEESKPTTSGKSSPVLESAAQSKELQTVQISLADIVKNPSTTGQQTPPPKIPFKRPINRMSRLEQIKGIRDLLNKIKKPEEKEVENKCNNLPGADAGKSKTNEECQVTLNMPQPTISIKKLSDLIPDGSWLQRKRHKSEGESETVPECADSPSGSHEISETPSPIRRRRSTRLGLCNINESKVDIPTKNAEVKMPEDLKTSKNQSIPIGVDAKDINLPDDSPTKDKENQLKCSRRTRRSSKPGEKNNDPTFVEISTEEVGKRTRHASKTADVAHTPFDKLKDTSFCPLKRIRLCSKSSDTEHTSERLPHLSSSLDISDSCHDSTTEHNSGKISSLSPRKRLRKTLDDIKKSHKIASDSEDEREFDSISNGYGDEEGPSDFLGFEDNSSLGSSSKCKTPDTHSMDGHEKNSPTKASTTKGGTLKNWLTTGKAISPTSIKDGVASITTRQRQRSMPLKKRWDAKQKSIEETDITDDSTPANDEDDDDEEKEKNAIAEALDEKKIKGNKRSVKTVINSDKDSLSAKRRKKDNKEEACNSNVSSNTKKSIAEPKSVVTSLKGETTNKISETDSDTPSAVGRRVKRPRRRLISDDFVMDAKNNRESNDKVNESPKVEITVEEKPASRRKQRFPQKEMQNEIEIIEPSENNTATNESLVETNDTDEELLIPMPSKRKRERKKKYDVNIPESDATNTPAAKAKREISIKPTTSSRRRSKIDRSQAVEEVNQQATKESLEVSQINETAIEQTEEFTTPSKPKGKRGRKKKILTECTLSTSLLDDEKVESPQKTVEPLNVSQPCEISIEQTEEFTTPQPKGKRGRKKKIPNEIDTPEISTPQSDEPKTPAAQSRPRHRTAENQFNVRLLLITKREQLDTDEVLTFESNPGSGPIQCGLCLKRTTESKWIIHLSQHYGVGWKIGEQEVETDYRPSVLNAIITFLKDTELKGLACRMCNKLYRSGLGLLTHIENCGSEAQRADCEYCHRNYALSTLTAHVRSCPEKFKQLKETESSDAADIADTAPAEEQVLSVTGRAKRHSTIKAETKIKQLGADLITNAEEKHDFNPQDFIRYTAPLGDDVREKWSSDIRKFEKAFCPNKLCQFVSDKIEELEQHIASCRFIAKPGYYCTSCKRRRFETEKEAVTHVNATHHPKEDFSLSDSDCNIKTDDEQSSDDGDNDLSDAVEEDENELNDVETAKSSKRKRTSKAMPTGISFRKRVFEKRNRDGPNKMVLEKWLNFTSLNYSMKPLFENFKPQYAKCNRDNLEKYLPNQNISMKFVMSTKKKLPPAIGLPPDGDEEWQQIERFEKFHYESDAICFVGAPIISCSWIPLPNDVREQYLLVAYRRDMFKFTKFQNPKRFKTSLVLFKVTQNKMHGKRVPEMHVHYIIAIENGPVYNMAFLPSGGYNLEDNRLGLVAVATADSNINIYALPIEVSPKAENSNDLTVIELKPSFELMIDIMSQHGSSDDHVLLNPQCLQICWSEFNGHNHIFASYSNGCLGMWDISDDAEENLNRFEVNGIIQYAPLNYFYVGEKGVRYFAVHYDSLGPRWLALNCFYRKFLIYDIRNFNLPIPLKEDYARNVVRGLEWCPLWEPVMVAYCDAIPNNGRSVLLINPTNIMSQQQKLDFVVSAVTGVHYNPWTNMCVESVDNGDIVFMDCREMHYELVLGRKFGERRILSSMDIKQLDGTPLKRLTDVKENEKLQMEWSMYDNDYKEKYGLVLQPLIKLKESLKSTYLSEKRRAPINVTPYLRINTLRCNLNKSAKKLVAVGYENGFIRIIHFDKDSQFRDW</sequence>
<reference evidence="5" key="1">
    <citation type="submission" date="2020-05" db="UniProtKB">
        <authorList>
            <consortium name="EnsemblMetazoa"/>
        </authorList>
    </citation>
    <scope>IDENTIFICATION</scope>
    <source>
        <strain evidence="5">Aabys</strain>
    </source>
</reference>
<keyword evidence="2" id="KW-0804">Transcription</keyword>
<dbReference type="GO" id="GO:0006383">
    <property type="term" value="P:transcription by RNA polymerase III"/>
    <property type="evidence" value="ECO:0007669"/>
    <property type="project" value="TreeGrafter"/>
</dbReference>
<feature type="compositionally biased region" description="Polar residues" evidence="4">
    <location>
        <begin position="55"/>
        <end position="66"/>
    </location>
</feature>